<dbReference type="RefSeq" id="XP_028462855.1">
    <property type="nucleotide sequence ID" value="XM_028614587.1"/>
</dbReference>
<sequence length="157" mass="17618">MEEKRKPVTEIYVPSYFQPIIGKYFRQSFTQPATRAHVPQMLPNTMLAWPLDQEKLRSLLRALPDEWKKLDLVSSLPFFSIFPSPSPSPLPAESVFAIVVWLCTCRLQPLLPEPNFFHGIYSPDVPPPLKVTWAHGSAARDGKSAVSMAARDATVAV</sequence>
<name>A0A3N2PKL2_SODAK</name>
<reference evidence="1 2" key="1">
    <citation type="journal article" date="2018" name="Mol. Ecol.">
        <title>The obligate alkalophilic soda-lake fungus Sodiomyces alkalinus has shifted to a protein diet.</title>
        <authorList>
            <person name="Grum-Grzhimaylo A.A."/>
            <person name="Falkoski D.L."/>
            <person name="van den Heuvel J."/>
            <person name="Valero-Jimenez C.A."/>
            <person name="Min B."/>
            <person name="Choi I.G."/>
            <person name="Lipzen A."/>
            <person name="Daum C.G."/>
            <person name="Aanen D.K."/>
            <person name="Tsang A."/>
            <person name="Henrissat B."/>
            <person name="Bilanenko E.N."/>
            <person name="de Vries R.P."/>
            <person name="van Kan J.A.L."/>
            <person name="Grigoriev I.V."/>
            <person name="Debets A.J.M."/>
        </authorList>
    </citation>
    <scope>NUCLEOTIDE SEQUENCE [LARGE SCALE GENOMIC DNA]</scope>
    <source>
        <strain evidence="1 2">F11</strain>
    </source>
</reference>
<evidence type="ECO:0000313" key="1">
    <source>
        <dbReference type="EMBL" id="ROT35049.1"/>
    </source>
</evidence>
<gene>
    <name evidence="1" type="ORF">SODALDRAFT_363737</name>
</gene>
<dbReference type="AlphaFoldDB" id="A0A3N2PKL2"/>
<protein>
    <submittedName>
        <fullName evidence="1">Uncharacterized protein</fullName>
    </submittedName>
</protein>
<proteinExistence type="predicted"/>
<dbReference type="Proteomes" id="UP000272025">
    <property type="component" value="Unassembled WGS sequence"/>
</dbReference>
<keyword evidence="2" id="KW-1185">Reference proteome</keyword>
<dbReference type="EMBL" id="ML119062">
    <property type="protein sequence ID" value="ROT35049.1"/>
    <property type="molecule type" value="Genomic_DNA"/>
</dbReference>
<organism evidence="1 2">
    <name type="scientific">Sodiomyces alkalinus (strain CBS 110278 / VKM F-3762 / F11)</name>
    <name type="common">Alkaliphilic filamentous fungus</name>
    <dbReference type="NCBI Taxonomy" id="1314773"/>
    <lineage>
        <taxon>Eukaryota</taxon>
        <taxon>Fungi</taxon>
        <taxon>Dikarya</taxon>
        <taxon>Ascomycota</taxon>
        <taxon>Pezizomycotina</taxon>
        <taxon>Sordariomycetes</taxon>
        <taxon>Hypocreomycetidae</taxon>
        <taxon>Glomerellales</taxon>
        <taxon>Plectosphaerellaceae</taxon>
        <taxon>Sodiomyces</taxon>
    </lineage>
</organism>
<evidence type="ECO:0000313" key="2">
    <source>
        <dbReference type="Proteomes" id="UP000272025"/>
    </source>
</evidence>
<dbReference type="GeneID" id="39583065"/>
<accession>A0A3N2PKL2</accession>